<reference evidence="1 2" key="1">
    <citation type="submission" date="2019-03" db="EMBL/GenBank/DDBJ databases">
        <authorList>
            <person name="He R.-H."/>
        </authorList>
    </citation>
    <scope>NUCLEOTIDE SEQUENCE [LARGE SCALE GENOMIC DNA]</scope>
    <source>
        <strain evidence="2">SH 714</strain>
    </source>
</reference>
<dbReference type="EMBL" id="SOPW01000013">
    <property type="protein sequence ID" value="TFB18525.1"/>
    <property type="molecule type" value="Genomic_DNA"/>
</dbReference>
<dbReference type="AlphaFoldDB" id="A0A4Y8IM12"/>
<comment type="caution">
    <text evidence="1">The sequence shown here is derived from an EMBL/GenBank/DDBJ whole genome shotgun (WGS) entry which is preliminary data.</text>
</comment>
<evidence type="ECO:0000313" key="2">
    <source>
        <dbReference type="Proteomes" id="UP000297975"/>
    </source>
</evidence>
<sequence length="64" mass="7854">MNFSPYPYGYNEIMMREEMKMKNNAQMQSMMKMMMDHMKTTQEIKGIVSEINERLKFMENQYKI</sequence>
<organism evidence="1 2">
    <name type="scientific">Filobacillus milosensis</name>
    <dbReference type="NCBI Taxonomy" id="94137"/>
    <lineage>
        <taxon>Bacteria</taxon>
        <taxon>Bacillati</taxon>
        <taxon>Bacillota</taxon>
        <taxon>Bacilli</taxon>
        <taxon>Bacillales</taxon>
        <taxon>Bacillaceae</taxon>
        <taxon>Filobacillus</taxon>
    </lineage>
</organism>
<name>A0A4Y8IM12_9BACI</name>
<protein>
    <submittedName>
        <fullName evidence="1">Uncharacterized protein</fullName>
    </submittedName>
</protein>
<accession>A0A4Y8IM12</accession>
<dbReference type="RefSeq" id="WP_134340730.1">
    <property type="nucleotide sequence ID" value="NZ_SOPW01000013.1"/>
</dbReference>
<dbReference type="Proteomes" id="UP000297975">
    <property type="component" value="Unassembled WGS sequence"/>
</dbReference>
<evidence type="ECO:0000313" key="1">
    <source>
        <dbReference type="EMBL" id="TFB18525.1"/>
    </source>
</evidence>
<proteinExistence type="predicted"/>
<gene>
    <name evidence="1" type="ORF">E3U55_12090</name>
</gene>
<keyword evidence="2" id="KW-1185">Reference proteome</keyword>